<dbReference type="EMBL" id="HBGH01009883">
    <property type="protein sequence ID" value="CAD9233396.1"/>
    <property type="molecule type" value="Transcribed_RNA"/>
</dbReference>
<dbReference type="AlphaFoldDB" id="A0A7S1XDD6"/>
<evidence type="ECO:0000313" key="2">
    <source>
        <dbReference type="EMBL" id="CAD9233396.1"/>
    </source>
</evidence>
<name>A0A7S1XDD6_9RHOD</name>
<protein>
    <submittedName>
        <fullName evidence="2">Uncharacterized protein</fullName>
    </submittedName>
</protein>
<evidence type="ECO:0000256" key="1">
    <source>
        <dbReference type="SAM" id="Coils"/>
    </source>
</evidence>
<sequence>MTADTHVFEKSLSKLTIGPKETLESRRKHLREELRSFKERNARLAAEITRMLTEVQAAMDDTTDPFRVKNGPNLPIIYQEDQKSIKELASISNNNTELAASIAKMLSSIQQKLGN</sequence>
<organism evidence="2">
    <name type="scientific">Compsopogon caeruleus</name>
    <dbReference type="NCBI Taxonomy" id="31354"/>
    <lineage>
        <taxon>Eukaryota</taxon>
        <taxon>Rhodophyta</taxon>
        <taxon>Compsopogonophyceae</taxon>
        <taxon>Compsopogonales</taxon>
        <taxon>Compsopogonaceae</taxon>
        <taxon>Compsopogon</taxon>
    </lineage>
</organism>
<proteinExistence type="predicted"/>
<reference evidence="2" key="1">
    <citation type="submission" date="2021-01" db="EMBL/GenBank/DDBJ databases">
        <authorList>
            <person name="Corre E."/>
            <person name="Pelletier E."/>
            <person name="Niang G."/>
            <person name="Scheremetjew M."/>
            <person name="Finn R."/>
            <person name="Kale V."/>
            <person name="Holt S."/>
            <person name="Cochrane G."/>
            <person name="Meng A."/>
            <person name="Brown T."/>
            <person name="Cohen L."/>
        </authorList>
    </citation>
    <scope>NUCLEOTIDE SEQUENCE</scope>
    <source>
        <strain evidence="2">SAG 36.94</strain>
    </source>
</reference>
<feature type="coiled-coil region" evidence="1">
    <location>
        <begin position="20"/>
        <end position="54"/>
    </location>
</feature>
<gene>
    <name evidence="2" type="ORF">CCAE0312_LOCUS5482</name>
</gene>
<keyword evidence="1" id="KW-0175">Coiled coil</keyword>
<accession>A0A7S1XDD6</accession>